<dbReference type="AlphaFoldDB" id="A0A835EC96"/>
<organism evidence="1 2">
    <name type="scientific">Digitaria exilis</name>
    <dbReference type="NCBI Taxonomy" id="1010633"/>
    <lineage>
        <taxon>Eukaryota</taxon>
        <taxon>Viridiplantae</taxon>
        <taxon>Streptophyta</taxon>
        <taxon>Embryophyta</taxon>
        <taxon>Tracheophyta</taxon>
        <taxon>Spermatophyta</taxon>
        <taxon>Magnoliopsida</taxon>
        <taxon>Liliopsida</taxon>
        <taxon>Poales</taxon>
        <taxon>Poaceae</taxon>
        <taxon>PACMAD clade</taxon>
        <taxon>Panicoideae</taxon>
        <taxon>Panicodae</taxon>
        <taxon>Paniceae</taxon>
        <taxon>Anthephorinae</taxon>
        <taxon>Digitaria</taxon>
    </lineage>
</organism>
<protein>
    <submittedName>
        <fullName evidence="1">Uncharacterized protein</fullName>
    </submittedName>
</protein>
<dbReference type="EMBL" id="JACEFO010002218">
    <property type="protein sequence ID" value="KAF8672776.1"/>
    <property type="molecule type" value="Genomic_DNA"/>
</dbReference>
<reference evidence="1" key="1">
    <citation type="submission" date="2020-07" db="EMBL/GenBank/DDBJ databases">
        <title>Genome sequence and genetic diversity analysis of an under-domesticated orphan crop, white fonio (Digitaria exilis).</title>
        <authorList>
            <person name="Bennetzen J.L."/>
            <person name="Chen S."/>
            <person name="Ma X."/>
            <person name="Wang X."/>
            <person name="Yssel A.E.J."/>
            <person name="Chaluvadi S.R."/>
            <person name="Johnson M."/>
            <person name="Gangashetty P."/>
            <person name="Hamidou F."/>
            <person name="Sanogo M.D."/>
            <person name="Zwaenepoel A."/>
            <person name="Wallace J."/>
            <person name="Van De Peer Y."/>
            <person name="Van Deynze A."/>
        </authorList>
    </citation>
    <scope>NUCLEOTIDE SEQUENCE</scope>
    <source>
        <tissue evidence="1">Leaves</tissue>
    </source>
</reference>
<sequence length="116" mass="13043">MESYNKYLAIAYFVPEVNKDDFGPIAHDLKDYFTRAHGVHLAEAMVREAWLTLMPYPKDAKNSNAIAKAVAGIELLHYWHDTNNRARIVVKINMKEDVVVPYGVLVSAGIPPCARS</sequence>
<keyword evidence="2" id="KW-1185">Reference proteome</keyword>
<gene>
    <name evidence="1" type="ORF">HU200_049227</name>
</gene>
<evidence type="ECO:0000313" key="2">
    <source>
        <dbReference type="Proteomes" id="UP000636709"/>
    </source>
</evidence>
<name>A0A835EC96_9POAL</name>
<accession>A0A835EC96</accession>
<proteinExistence type="predicted"/>
<comment type="caution">
    <text evidence="1">The sequence shown here is derived from an EMBL/GenBank/DDBJ whole genome shotgun (WGS) entry which is preliminary data.</text>
</comment>
<dbReference type="Proteomes" id="UP000636709">
    <property type="component" value="Unassembled WGS sequence"/>
</dbReference>
<evidence type="ECO:0000313" key="1">
    <source>
        <dbReference type="EMBL" id="KAF8672776.1"/>
    </source>
</evidence>